<dbReference type="InterPro" id="IPR038740">
    <property type="entry name" value="BioF2-like_GNAT_dom"/>
</dbReference>
<name>A0A212KL53_9BACT</name>
<dbReference type="AlphaFoldDB" id="A0A212KL53"/>
<evidence type="ECO:0000313" key="2">
    <source>
        <dbReference type="EMBL" id="SBW12399.1"/>
    </source>
</evidence>
<gene>
    <name evidence="2" type="ORF">KM92DES2_20480</name>
</gene>
<feature type="domain" description="BioF2-like acetyltransferase" evidence="1">
    <location>
        <begin position="188"/>
        <end position="336"/>
    </location>
</feature>
<dbReference type="Gene3D" id="3.40.630.30">
    <property type="match status" value="1"/>
</dbReference>
<dbReference type="Pfam" id="PF13480">
    <property type="entry name" value="Acetyltransf_6"/>
    <property type="match status" value="1"/>
</dbReference>
<dbReference type="EMBL" id="FLUP01000002">
    <property type="protein sequence ID" value="SBW12399.1"/>
    <property type="molecule type" value="Genomic_DNA"/>
</dbReference>
<organism evidence="2">
    <name type="scientific">uncultured Desulfovibrio sp</name>
    <dbReference type="NCBI Taxonomy" id="167968"/>
    <lineage>
        <taxon>Bacteria</taxon>
        <taxon>Pseudomonadati</taxon>
        <taxon>Thermodesulfobacteriota</taxon>
        <taxon>Desulfovibrionia</taxon>
        <taxon>Desulfovibrionales</taxon>
        <taxon>Desulfovibrionaceae</taxon>
        <taxon>Desulfovibrio</taxon>
        <taxon>environmental samples</taxon>
    </lineage>
</organism>
<proteinExistence type="predicted"/>
<accession>A0A212KL53</accession>
<evidence type="ECO:0000259" key="1">
    <source>
        <dbReference type="Pfam" id="PF13480"/>
    </source>
</evidence>
<dbReference type="SUPFAM" id="SSF55729">
    <property type="entry name" value="Acyl-CoA N-acyltransferases (Nat)"/>
    <property type="match status" value="1"/>
</dbReference>
<dbReference type="InterPro" id="IPR016181">
    <property type="entry name" value="Acyl_CoA_acyltransferase"/>
</dbReference>
<reference evidence="2" key="1">
    <citation type="submission" date="2016-04" db="EMBL/GenBank/DDBJ databases">
        <authorList>
            <person name="Evans L.H."/>
            <person name="Alamgir A."/>
            <person name="Owens N."/>
            <person name="Weber N.D."/>
            <person name="Virtaneva K."/>
            <person name="Barbian K."/>
            <person name="Babar A."/>
            <person name="Rosenke K."/>
        </authorList>
    </citation>
    <scope>NUCLEOTIDE SEQUENCE</scope>
    <source>
        <strain evidence="2">92-2</strain>
    </source>
</reference>
<sequence>MPCGAQKRTGHKRLAFYSGAVMQFIHLPHNAKPEQYATWHSAALHSAQADPFSCTPAWQLAFHDAFGPKRRLLFAEADGSVIALAEGLVSPEEIYITPLEPSWFFGCPLLGSHAPQLFADAMHFFTRTYAPRFPKVLVGGLGPGLDYVQNMLNKTGMPLQAHLVKAGIQGSASLAGGLDGYLSRRSANLRRNLKRSAKKAHELGISYERVLPSTEDEAKAAYARMIAVERTSWKGIDHCGMAEPGICDFYAFLLQRLAPEKGARVIFARREDTDVGFIFGGLAGDIYRGQQFSYAQDCHELSLGNLMQIEKIRWLCEEGVQRYDMGPLDGPKMQYKTHWTETAFPIRTWLIEKA</sequence>
<protein>
    <recommendedName>
        <fullName evidence="1">BioF2-like acetyltransferase domain-containing protein</fullName>
    </recommendedName>
</protein>